<protein>
    <submittedName>
        <fullName evidence="1">Uncharacterized protein</fullName>
    </submittedName>
</protein>
<accession>A0A4Q9M4T7</accession>
<dbReference type="EMBL" id="ML143571">
    <property type="protein sequence ID" value="TBU21859.1"/>
    <property type="molecule type" value="Genomic_DNA"/>
</dbReference>
<sequence>MRVQVYGTRYAFAAYPRTGVDVCRSRRSKISAECLAARLCRSSSSLFVTSSKGRSTAFLEEGPNIWLPGMTGESEVGGEPITNHRRALTTGAGLFEIASFSPHQPELASTNQLTRRNHVDSDIDWGVAVPDIAVTSTYRSVSQGGASSVLPCEGHFRDSRARIPYHELVPHSIRARLVAKCPCPEEEVRTWGIT</sequence>
<dbReference type="Proteomes" id="UP000292957">
    <property type="component" value="Unassembled WGS sequence"/>
</dbReference>
<organism evidence="1">
    <name type="scientific">Dichomitus squalens</name>
    <dbReference type="NCBI Taxonomy" id="114155"/>
    <lineage>
        <taxon>Eukaryota</taxon>
        <taxon>Fungi</taxon>
        <taxon>Dikarya</taxon>
        <taxon>Basidiomycota</taxon>
        <taxon>Agaricomycotina</taxon>
        <taxon>Agaricomycetes</taxon>
        <taxon>Polyporales</taxon>
        <taxon>Polyporaceae</taxon>
        <taxon>Dichomitus</taxon>
    </lineage>
</organism>
<proteinExistence type="predicted"/>
<reference evidence="1" key="1">
    <citation type="submission" date="2019-01" db="EMBL/GenBank/DDBJ databases">
        <title>Draft genome sequences of three monokaryotic isolates of the white-rot basidiomycete fungus Dichomitus squalens.</title>
        <authorList>
            <consortium name="DOE Joint Genome Institute"/>
            <person name="Lopez S.C."/>
            <person name="Andreopoulos B."/>
            <person name="Pangilinan J."/>
            <person name="Lipzen A."/>
            <person name="Riley R."/>
            <person name="Ahrendt S."/>
            <person name="Ng V."/>
            <person name="Barry K."/>
            <person name="Daum C."/>
            <person name="Grigoriev I.V."/>
            <person name="Hilden K.S."/>
            <person name="Makela M.R."/>
            <person name="de Vries R.P."/>
        </authorList>
    </citation>
    <scope>NUCLEOTIDE SEQUENCE [LARGE SCALE GENOMIC DNA]</scope>
    <source>
        <strain evidence="1">OM18370.1</strain>
    </source>
</reference>
<evidence type="ECO:0000313" key="1">
    <source>
        <dbReference type="EMBL" id="TBU21859.1"/>
    </source>
</evidence>
<dbReference type="AlphaFoldDB" id="A0A4Q9M4T7"/>
<gene>
    <name evidence="1" type="ORF">BD311DRAFT_179459</name>
</gene>
<name>A0A4Q9M4T7_9APHY</name>